<dbReference type="SUPFAM" id="SSF51120">
    <property type="entry name" value="beta-Roll"/>
    <property type="match status" value="1"/>
</dbReference>
<name>A0ABX3KZ42_9PAST</name>
<dbReference type="InterPro" id="IPR054725">
    <property type="entry name" value="Epr_GA-like"/>
</dbReference>
<gene>
    <name evidence="3" type="ORF">BKG89_02235</name>
</gene>
<dbReference type="Gene3D" id="2.160.20.160">
    <property type="match status" value="1"/>
</dbReference>
<sequence length="606" mass="63518">MKAEAQDAVDALPDTNADKHTLDETLKGIDNEVPQVNDTNSNGIPDSIESIITEIEDLVIKAEEAYAAAEDAYDTAVEGANETTGKYNQSQVNAFNKALSNAQKAKEDAVAKVAAAREQLPETIAKDFDDRLDALADPSLPEVNTSDDEEVNLHPDTIITGRTFTATKAVTDKIIKKNSEINEESSITTGKIQTGAANDTVIVGRNNHYDTATDPKVLPRYYSMKKTTIETGAGDDVVVVAGDVNNIVSVNDRNGAAKNQGSLIDTGDGNDFVKISNSIRNGSVVNTGSGNDTVVIGMDVKGGSKVLLGEGDNNLQINGQIRFGVDIIAGAGDDKVTINKGIDVLQAKTDANKVIIDLGDGDNALTIGAKYATRVVNALEVKTGEGDDVITINSNKVNNILIQTGEGNDIIDLQESTFVGSYSGMKVIESSAGNDVIKLGKFGNLANGNKLSVDAGEGDDTVELYHSYDPSANQNQGLILGGSGTDTLSLKGAGITVNLVSQGSGNAEEGIKGFERIDMTDSNAQIVKLTLADVLNNNANNVLYISGNSADSVDLGADASSSLGGFTKDSSDKVSGNQAPLADHTYTAYTNGVVKVYIDDTITNII</sequence>
<reference evidence="3 4" key="1">
    <citation type="submission" date="2016-10" db="EMBL/GenBank/DDBJ databases">
        <title>Rodentibacter gen. nov. and new species.</title>
        <authorList>
            <person name="Christensen H."/>
        </authorList>
    </citation>
    <scope>NUCLEOTIDE SEQUENCE [LARGE SCALE GENOMIC DNA]</scope>
    <source>
        <strain evidence="3 4">1998236014</strain>
    </source>
</reference>
<accession>A0ABX3KZ42</accession>
<dbReference type="InterPro" id="IPR011049">
    <property type="entry name" value="Serralysin-like_metalloprot_C"/>
</dbReference>
<feature type="domain" description="Minor extracellular protease Epr GA-like" evidence="2">
    <location>
        <begin position="2"/>
        <end position="43"/>
    </location>
</feature>
<evidence type="ECO:0000259" key="2">
    <source>
        <dbReference type="Pfam" id="PF22775"/>
    </source>
</evidence>
<dbReference type="Proteomes" id="UP000188820">
    <property type="component" value="Unassembled WGS sequence"/>
</dbReference>
<keyword evidence="4" id="KW-1185">Reference proteome</keyword>
<proteinExistence type="predicted"/>
<comment type="caution">
    <text evidence="3">The sequence shown here is derived from an EMBL/GenBank/DDBJ whole genome shotgun (WGS) entry which is preliminary data.</text>
</comment>
<organism evidence="3 4">
    <name type="scientific">Rodentibacter caecimuris</name>
    <dbReference type="NCBI Taxonomy" id="1796644"/>
    <lineage>
        <taxon>Bacteria</taxon>
        <taxon>Pseudomonadati</taxon>
        <taxon>Pseudomonadota</taxon>
        <taxon>Gammaproteobacteria</taxon>
        <taxon>Pasteurellales</taxon>
        <taxon>Pasteurellaceae</taxon>
        <taxon>Rodentibacter</taxon>
    </lineage>
</organism>
<protein>
    <recommendedName>
        <fullName evidence="2">Minor extracellular protease Epr GA-like domain-containing protein</fullName>
    </recommendedName>
</protein>
<evidence type="ECO:0000313" key="4">
    <source>
        <dbReference type="Proteomes" id="UP000188820"/>
    </source>
</evidence>
<feature type="region of interest" description="Disordered" evidence="1">
    <location>
        <begin position="1"/>
        <end position="20"/>
    </location>
</feature>
<dbReference type="EMBL" id="MLAA01000006">
    <property type="protein sequence ID" value="OOF70857.1"/>
    <property type="molecule type" value="Genomic_DNA"/>
</dbReference>
<dbReference type="Pfam" id="PF22775">
    <property type="entry name" value="GA_3"/>
    <property type="match status" value="2"/>
</dbReference>
<evidence type="ECO:0000256" key="1">
    <source>
        <dbReference type="SAM" id="MobiDB-lite"/>
    </source>
</evidence>
<evidence type="ECO:0000313" key="3">
    <source>
        <dbReference type="EMBL" id="OOF70857.1"/>
    </source>
</evidence>
<feature type="domain" description="Minor extracellular protease Epr GA-like" evidence="2">
    <location>
        <begin position="45"/>
        <end position="149"/>
    </location>
</feature>